<reference evidence="5 6" key="1">
    <citation type="submission" date="2023-12" db="EMBL/GenBank/DDBJ databases">
        <title>Amycolatopsis sp. V23-08.</title>
        <authorList>
            <person name="Somphong A."/>
        </authorList>
    </citation>
    <scope>NUCLEOTIDE SEQUENCE [LARGE SCALE GENOMIC DNA]</scope>
    <source>
        <strain evidence="5 6">V23-08</strain>
    </source>
</reference>
<proteinExistence type="inferred from homology"/>
<feature type="domain" description="Methyltransferase type 11" evidence="4">
    <location>
        <begin position="50"/>
        <end position="139"/>
    </location>
</feature>
<sequence>MSDPTADIRARQAASFGARAGAYAEHRPDYAREAIEWGLAGAEGTPRRVLDLAAGTGKVTVTLAELGLDVTAVEPDPEMLAELSRLLPSVTALEGRAEQIPLPDASVDAVFVGQAFHWFDAGLAMTEMARVLRPGGVFVPMWNYEDESVPWVAEFTETAGIGGRRPNTDTEQQPATHAAFTAFESSRFRHAHRRTAESLVETFQTYSRVIVSDEAETAPLVAQVRRFLETNPATASGEFDLPLITWVFRSRRR</sequence>
<protein>
    <submittedName>
        <fullName evidence="5">Class I SAM-dependent methyltransferase</fullName>
    </submittedName>
</protein>
<dbReference type="Gene3D" id="3.40.50.150">
    <property type="entry name" value="Vaccinia Virus protein VP39"/>
    <property type="match status" value="1"/>
</dbReference>
<gene>
    <name evidence="5" type="ORF">VA596_06680</name>
</gene>
<dbReference type="CDD" id="cd02440">
    <property type="entry name" value="AdoMet_MTases"/>
    <property type="match status" value="1"/>
</dbReference>
<keyword evidence="6" id="KW-1185">Reference proteome</keyword>
<dbReference type="RefSeq" id="WP_323324440.1">
    <property type="nucleotide sequence ID" value="NZ_JAYFSI010000001.1"/>
</dbReference>
<dbReference type="SUPFAM" id="SSF53335">
    <property type="entry name" value="S-adenosyl-L-methionine-dependent methyltransferases"/>
    <property type="match status" value="1"/>
</dbReference>
<dbReference type="PANTHER" id="PTHR44942:SF4">
    <property type="entry name" value="METHYLTRANSFERASE TYPE 11 DOMAIN-CONTAINING PROTEIN"/>
    <property type="match status" value="1"/>
</dbReference>
<evidence type="ECO:0000256" key="2">
    <source>
        <dbReference type="ARBA" id="ARBA00022603"/>
    </source>
</evidence>
<organism evidence="5 6">
    <name type="scientific">Amycolatopsis heterodermiae</name>
    <dbReference type="NCBI Taxonomy" id="3110235"/>
    <lineage>
        <taxon>Bacteria</taxon>
        <taxon>Bacillati</taxon>
        <taxon>Actinomycetota</taxon>
        <taxon>Actinomycetes</taxon>
        <taxon>Pseudonocardiales</taxon>
        <taxon>Pseudonocardiaceae</taxon>
        <taxon>Amycolatopsis</taxon>
    </lineage>
</organism>
<dbReference type="GO" id="GO:0008168">
    <property type="term" value="F:methyltransferase activity"/>
    <property type="evidence" value="ECO:0007669"/>
    <property type="project" value="UniProtKB-KW"/>
</dbReference>
<dbReference type="InterPro" id="IPR013216">
    <property type="entry name" value="Methyltransf_11"/>
</dbReference>
<dbReference type="PANTHER" id="PTHR44942">
    <property type="entry name" value="METHYLTRANSF_11 DOMAIN-CONTAINING PROTEIN"/>
    <property type="match status" value="1"/>
</dbReference>
<evidence type="ECO:0000313" key="5">
    <source>
        <dbReference type="EMBL" id="MEA5359216.1"/>
    </source>
</evidence>
<keyword evidence="2 5" id="KW-0489">Methyltransferase</keyword>
<dbReference type="Pfam" id="PF08241">
    <property type="entry name" value="Methyltransf_11"/>
    <property type="match status" value="1"/>
</dbReference>
<dbReference type="GO" id="GO:0032259">
    <property type="term" value="P:methylation"/>
    <property type="evidence" value="ECO:0007669"/>
    <property type="project" value="UniProtKB-KW"/>
</dbReference>
<evidence type="ECO:0000259" key="4">
    <source>
        <dbReference type="Pfam" id="PF08241"/>
    </source>
</evidence>
<dbReference type="Proteomes" id="UP001304298">
    <property type="component" value="Unassembled WGS sequence"/>
</dbReference>
<evidence type="ECO:0000256" key="1">
    <source>
        <dbReference type="ARBA" id="ARBA00008361"/>
    </source>
</evidence>
<accession>A0ABU5QZ73</accession>
<dbReference type="EMBL" id="JAYFSI010000001">
    <property type="protein sequence ID" value="MEA5359216.1"/>
    <property type="molecule type" value="Genomic_DNA"/>
</dbReference>
<evidence type="ECO:0000256" key="3">
    <source>
        <dbReference type="ARBA" id="ARBA00022679"/>
    </source>
</evidence>
<keyword evidence="3" id="KW-0808">Transferase</keyword>
<name>A0ABU5QZ73_9PSEU</name>
<dbReference type="InterPro" id="IPR051052">
    <property type="entry name" value="Diverse_substrate_MTase"/>
</dbReference>
<dbReference type="InterPro" id="IPR029063">
    <property type="entry name" value="SAM-dependent_MTases_sf"/>
</dbReference>
<comment type="caution">
    <text evidence="5">The sequence shown here is derived from an EMBL/GenBank/DDBJ whole genome shotgun (WGS) entry which is preliminary data.</text>
</comment>
<evidence type="ECO:0000313" key="6">
    <source>
        <dbReference type="Proteomes" id="UP001304298"/>
    </source>
</evidence>
<comment type="similarity">
    <text evidence="1">Belongs to the methyltransferase superfamily.</text>
</comment>